<keyword evidence="1 3" id="KW-0547">Nucleotide-binding</keyword>
<name>A0A562LRP5_9GAMM</name>
<comment type="caution">
    <text evidence="5">The sequence shown here is derived from an EMBL/GenBank/DDBJ whole genome shotgun (WGS) entry which is preliminary data.</text>
</comment>
<proteinExistence type="inferred from homology"/>
<dbReference type="InterPro" id="IPR027785">
    <property type="entry name" value="UvrD-like_helicase_C"/>
</dbReference>
<keyword evidence="3" id="KW-0413">Isomerase</keyword>
<dbReference type="GO" id="GO:0008854">
    <property type="term" value="F:exodeoxyribonuclease V activity"/>
    <property type="evidence" value="ECO:0007669"/>
    <property type="project" value="InterPro"/>
</dbReference>
<organism evidence="5 6">
    <name type="scientific">Aerolutibacter ruishenii</name>
    <dbReference type="NCBI Taxonomy" id="686800"/>
    <lineage>
        <taxon>Bacteria</taxon>
        <taxon>Pseudomonadati</taxon>
        <taxon>Pseudomonadota</taxon>
        <taxon>Gammaproteobacteria</taxon>
        <taxon>Lysobacterales</taxon>
        <taxon>Lysobacteraceae</taxon>
        <taxon>Aerolutibacter</taxon>
    </lineage>
</organism>
<reference evidence="5 6" key="1">
    <citation type="journal article" date="2015" name="Stand. Genomic Sci.">
        <title>Genomic Encyclopedia of Bacterial and Archaeal Type Strains, Phase III: the genomes of soil and plant-associated and newly described type strains.</title>
        <authorList>
            <person name="Whitman W.B."/>
            <person name="Woyke T."/>
            <person name="Klenk H.P."/>
            <person name="Zhou Y."/>
            <person name="Lilburn T.G."/>
            <person name="Beck B.J."/>
            <person name="De Vos P."/>
            <person name="Vandamme P."/>
            <person name="Eisen J.A."/>
            <person name="Garrity G."/>
            <person name="Hugenholtz P."/>
            <person name="Kyrpides N.C."/>
        </authorList>
    </citation>
    <scope>NUCLEOTIDE SEQUENCE [LARGE SCALE GENOMIC DNA]</scope>
    <source>
        <strain evidence="5 6">CGMCC 1.10136</strain>
    </source>
</reference>
<accession>A0A562LRP5</accession>
<dbReference type="GO" id="GO:0017116">
    <property type="term" value="F:single-stranded DNA helicase activity"/>
    <property type="evidence" value="ECO:0007669"/>
    <property type="project" value="TreeGrafter"/>
</dbReference>
<dbReference type="PANTHER" id="PTHR43788">
    <property type="entry name" value="DNA2/NAM7 HELICASE FAMILY MEMBER"/>
    <property type="match status" value="1"/>
</dbReference>
<dbReference type="Proteomes" id="UP000316471">
    <property type="component" value="Unassembled WGS sequence"/>
</dbReference>
<comment type="subunit">
    <text evidence="3">Heterotrimer of RecB, RecC and RecD. All subunits contribute to DNA-binding.</text>
</comment>
<dbReference type="SMART" id="SM00382">
    <property type="entry name" value="AAA"/>
    <property type="match status" value="1"/>
</dbReference>
<comment type="similarity">
    <text evidence="3">Belongs to the RecD family.</text>
</comment>
<dbReference type="GO" id="GO:0005524">
    <property type="term" value="F:ATP binding"/>
    <property type="evidence" value="ECO:0007669"/>
    <property type="project" value="UniProtKB-UniRule"/>
</dbReference>
<dbReference type="InterPro" id="IPR027417">
    <property type="entry name" value="P-loop_NTPase"/>
</dbReference>
<comment type="function">
    <text evidence="3">A helicase/nuclease that prepares dsDNA breaks (DSB) for recombinational DNA repair. Binds to DSBs and unwinds DNA via a highly rapid and processive ATP-dependent bidirectional helicase activity. Unwinds dsDNA until it encounters a Chi (crossover hotspot instigator) sequence from the 3' direction. Cuts ssDNA a few nucleotides 3' to the Chi site. The properties and activities of the enzyme are changed at Chi. The Chi-altered holoenzyme produces a long 3'-ssDNA overhang and facilitates RecA-binding to the ssDNA for homologous DNA recombination and repair. Holoenzyme degrades any linearized DNA that is unable to undergo homologous recombination. In the holoenzyme this subunit has ssDNA-dependent ATPase and 5'-3' helicase activity. When added to pre-assembled RecBC greatly stimulates nuclease activity and augments holoenzyme processivity. Negatively regulates the RecA-loading ability of RecBCD.</text>
</comment>
<keyword evidence="3" id="KW-0378">Hydrolase</keyword>
<dbReference type="GO" id="GO:0043139">
    <property type="term" value="F:5'-3' DNA helicase activity"/>
    <property type="evidence" value="ECO:0007669"/>
    <property type="project" value="UniProtKB-UniRule"/>
</dbReference>
<dbReference type="Gene3D" id="3.40.50.300">
    <property type="entry name" value="P-loop containing nucleotide triphosphate hydrolases"/>
    <property type="match status" value="3"/>
</dbReference>
<dbReference type="Pfam" id="PF13538">
    <property type="entry name" value="UvrD_C_2"/>
    <property type="match status" value="1"/>
</dbReference>
<feature type="binding site" evidence="3">
    <location>
        <begin position="182"/>
        <end position="189"/>
    </location>
    <ligand>
        <name>ATP</name>
        <dbReference type="ChEBI" id="CHEBI:30616"/>
    </ligand>
</feature>
<keyword evidence="6" id="KW-1185">Reference proteome</keyword>
<keyword evidence="3" id="KW-0269">Exonuclease</keyword>
<evidence type="ECO:0000256" key="2">
    <source>
        <dbReference type="ARBA" id="ARBA00022840"/>
    </source>
</evidence>
<dbReference type="RefSeq" id="WP_144814880.1">
    <property type="nucleotide sequence ID" value="NZ_VLKP01000007.1"/>
</dbReference>
<dbReference type="InterPro" id="IPR050534">
    <property type="entry name" value="Coronavir_polyprotein_1ab"/>
</dbReference>
<keyword evidence="3" id="KW-0227">DNA damage</keyword>
<dbReference type="InterPro" id="IPR006344">
    <property type="entry name" value="RecD"/>
</dbReference>
<dbReference type="AlphaFoldDB" id="A0A562LRP5"/>
<dbReference type="Pfam" id="PF13245">
    <property type="entry name" value="AAA_19"/>
    <property type="match status" value="1"/>
</dbReference>
<dbReference type="NCBIfam" id="TIGR01447">
    <property type="entry name" value="recD"/>
    <property type="match status" value="1"/>
</dbReference>
<comment type="miscellaneous">
    <text evidence="3">In the RecBCD complex, RecB has a slow 3'-5' helicase, an exonuclease activity and loads RecA onto ssDNA, RecD has a fast 5'-3' helicase activity, while RecC stimulates the ATPase and processivity of the RecB helicase and contributes to recognition of the Chi site.</text>
</comment>
<feature type="domain" description="AAA+ ATPase" evidence="4">
    <location>
        <begin position="174"/>
        <end position="373"/>
    </location>
</feature>
<dbReference type="InterPro" id="IPR003593">
    <property type="entry name" value="AAA+_ATPase"/>
</dbReference>
<dbReference type="OrthoDB" id="9803432at2"/>
<dbReference type="GO" id="GO:0016887">
    <property type="term" value="F:ATP hydrolysis activity"/>
    <property type="evidence" value="ECO:0007669"/>
    <property type="project" value="RHEA"/>
</dbReference>
<keyword evidence="3" id="KW-0234">DNA repair</keyword>
<dbReference type="GO" id="GO:0009338">
    <property type="term" value="C:exodeoxyribonuclease V complex"/>
    <property type="evidence" value="ECO:0007669"/>
    <property type="project" value="InterPro"/>
</dbReference>
<evidence type="ECO:0000256" key="3">
    <source>
        <dbReference type="HAMAP-Rule" id="MF_01487"/>
    </source>
</evidence>
<sequence>MSATAPHHLSFRAAPGLEPPAAWSSLDHAVARWVIAHGGPVPLAQLAGWTSVAEGQGDAAQVLSAEGAQRLGMPWSPDLLARVQAWADDGSNGWVRHAAESGRPDSPFVLDGDAFFLRRNFLHEIAVADLVRSRRTQPQSPSAPITDDDLRGLFNGSWRDEEVPQRAAVSAAPGKRLFVLTGGPGTGKTTTVLRMLLAQVRDHGARHGAPPVVRIAAPTGKAAQRLTEALRTGSRDLHERPPHRQDDVWQPLPTAWRPHLAAIETAESGTLHRLLGSRGGQGGFSHHRGHRLPADIVVVDEASMIDLALLRALLEALRDDAALVLVGDADQLTSVGTGSVLADLVAALETQGGDDLVRLRHCFRADRALVPINDAIRDGDAHAFEAAWNAAGGQASRHAPVDRRTLDPLLSDWATRVERALVDAGAFDVLPAADGAAGLRAMNALRAQQLLCALREGPFGAVDVNARIEHHLRRNDALVDWVDGAWYPGRAVMITRNDYASGLFNGDVGLCLRVRTADGRDMLRVAFEAAASTTSDAPALRWFDPDVLPAHEGAFALTVHKSQGSEYAHVALLLPPVAEHPLLVRQMLYTGLSRARHSVALWSGGDAVAACLANALVRAGRLRQRLAGCRDTNGVCMHTGDD</sequence>
<protein>
    <recommendedName>
        <fullName evidence="3">RecBCD enzyme subunit RecD</fullName>
        <ecNumber evidence="3">5.6.2.3</ecNumber>
    </recommendedName>
    <alternativeName>
        <fullName evidence="3">DNA 5'-3' helicase subunit RecD</fullName>
    </alternativeName>
    <alternativeName>
        <fullName evidence="3">Exonuclease V subunit RecD</fullName>
        <shortName evidence="3">ExoV subunit RecD</shortName>
    </alternativeName>
    <alternativeName>
        <fullName evidence="3">Helicase/nuclease RecBCD subunit RecD</fullName>
    </alternativeName>
</protein>
<gene>
    <name evidence="3" type="primary">recD</name>
    <name evidence="5" type="ORF">IP93_01883</name>
</gene>
<dbReference type="PANTHER" id="PTHR43788:SF6">
    <property type="entry name" value="DNA HELICASE B"/>
    <property type="match status" value="1"/>
</dbReference>
<keyword evidence="3 5" id="KW-0347">Helicase</keyword>
<dbReference type="EMBL" id="VLKP01000007">
    <property type="protein sequence ID" value="TWI10305.1"/>
    <property type="molecule type" value="Genomic_DNA"/>
</dbReference>
<dbReference type="EC" id="5.6.2.3" evidence="3"/>
<dbReference type="GO" id="GO:0003677">
    <property type="term" value="F:DNA binding"/>
    <property type="evidence" value="ECO:0007669"/>
    <property type="project" value="UniProtKB-UniRule"/>
</dbReference>
<evidence type="ECO:0000313" key="6">
    <source>
        <dbReference type="Proteomes" id="UP000316471"/>
    </source>
</evidence>
<evidence type="ECO:0000256" key="1">
    <source>
        <dbReference type="ARBA" id="ARBA00022741"/>
    </source>
</evidence>
<keyword evidence="3" id="KW-0238">DNA-binding</keyword>
<keyword evidence="3" id="KW-0540">Nuclease</keyword>
<dbReference type="GO" id="GO:0000724">
    <property type="term" value="P:double-strand break repair via homologous recombination"/>
    <property type="evidence" value="ECO:0007669"/>
    <property type="project" value="UniProtKB-UniRule"/>
</dbReference>
<dbReference type="CDD" id="cd18809">
    <property type="entry name" value="SF1_C_RecD"/>
    <property type="match status" value="1"/>
</dbReference>
<evidence type="ECO:0000259" key="4">
    <source>
        <dbReference type="SMART" id="SM00382"/>
    </source>
</evidence>
<dbReference type="HAMAP" id="MF_01487">
    <property type="entry name" value="RecD"/>
    <property type="match status" value="1"/>
</dbReference>
<keyword evidence="2 3" id="KW-0067">ATP-binding</keyword>
<evidence type="ECO:0000313" key="5">
    <source>
        <dbReference type="EMBL" id="TWI10305.1"/>
    </source>
</evidence>
<comment type="catalytic activity">
    <reaction evidence="3">
        <text>ATP + H2O = ADP + phosphate + H(+)</text>
        <dbReference type="Rhea" id="RHEA:13065"/>
        <dbReference type="ChEBI" id="CHEBI:15377"/>
        <dbReference type="ChEBI" id="CHEBI:15378"/>
        <dbReference type="ChEBI" id="CHEBI:30616"/>
        <dbReference type="ChEBI" id="CHEBI:43474"/>
        <dbReference type="ChEBI" id="CHEBI:456216"/>
        <dbReference type="EC" id="5.6.2.3"/>
    </reaction>
</comment>
<dbReference type="SUPFAM" id="SSF52540">
    <property type="entry name" value="P-loop containing nucleoside triphosphate hydrolases"/>
    <property type="match status" value="2"/>
</dbReference>